<organism evidence="4 5">
    <name type="scientific">Massilia aurea</name>
    <dbReference type="NCBI Taxonomy" id="373040"/>
    <lineage>
        <taxon>Bacteria</taxon>
        <taxon>Pseudomonadati</taxon>
        <taxon>Pseudomonadota</taxon>
        <taxon>Betaproteobacteria</taxon>
        <taxon>Burkholderiales</taxon>
        <taxon>Oxalobacteraceae</taxon>
        <taxon>Telluria group</taxon>
        <taxon>Massilia</taxon>
    </lineage>
</organism>
<dbReference type="AlphaFoldDB" id="A0A422QMH1"/>
<evidence type="ECO:0000313" key="5">
    <source>
        <dbReference type="Proteomes" id="UP000283254"/>
    </source>
</evidence>
<dbReference type="InterPro" id="IPR046947">
    <property type="entry name" value="LytR-like"/>
</dbReference>
<comment type="caution">
    <text evidence="4">The sequence shown here is derived from an EMBL/GenBank/DDBJ whole genome shotgun (WGS) entry which is preliminary data.</text>
</comment>
<keyword evidence="1" id="KW-0597">Phosphoprotein</keyword>
<dbReference type="GO" id="GO:0003677">
    <property type="term" value="F:DNA binding"/>
    <property type="evidence" value="ECO:0007669"/>
    <property type="project" value="InterPro"/>
</dbReference>
<dbReference type="PANTHER" id="PTHR37299:SF1">
    <property type="entry name" value="STAGE 0 SPORULATION PROTEIN A HOMOLOG"/>
    <property type="match status" value="1"/>
</dbReference>
<dbReference type="EMBL" id="JSAB01000068">
    <property type="protein sequence ID" value="RNF31234.1"/>
    <property type="molecule type" value="Genomic_DNA"/>
</dbReference>
<protein>
    <submittedName>
        <fullName evidence="4">Uncharacterized protein</fullName>
    </submittedName>
</protein>
<dbReference type="PROSITE" id="PS50930">
    <property type="entry name" value="HTH_LYTTR"/>
    <property type="match status" value="1"/>
</dbReference>
<gene>
    <name evidence="4" type="ORF">NM04_08075</name>
</gene>
<feature type="modified residue" description="4-aspartylphosphate" evidence="1">
    <location>
        <position position="55"/>
    </location>
</feature>
<dbReference type="SMART" id="SM00850">
    <property type="entry name" value="LytTR"/>
    <property type="match status" value="1"/>
</dbReference>
<evidence type="ECO:0000259" key="2">
    <source>
        <dbReference type="PROSITE" id="PS50110"/>
    </source>
</evidence>
<dbReference type="Pfam" id="PF00072">
    <property type="entry name" value="Response_reg"/>
    <property type="match status" value="1"/>
</dbReference>
<dbReference type="SUPFAM" id="SSF52172">
    <property type="entry name" value="CheY-like"/>
    <property type="match status" value="1"/>
</dbReference>
<dbReference type="Gene3D" id="3.40.50.2300">
    <property type="match status" value="1"/>
</dbReference>
<dbReference type="GO" id="GO:0000156">
    <property type="term" value="F:phosphorelay response regulator activity"/>
    <property type="evidence" value="ECO:0007669"/>
    <property type="project" value="InterPro"/>
</dbReference>
<dbReference type="PANTHER" id="PTHR37299">
    <property type="entry name" value="TRANSCRIPTIONAL REGULATOR-RELATED"/>
    <property type="match status" value="1"/>
</dbReference>
<dbReference type="InterPro" id="IPR011006">
    <property type="entry name" value="CheY-like_superfamily"/>
</dbReference>
<dbReference type="Gene3D" id="2.40.50.1020">
    <property type="entry name" value="LytTr DNA-binding domain"/>
    <property type="match status" value="1"/>
</dbReference>
<reference evidence="4" key="1">
    <citation type="submission" date="2014-10" db="EMBL/GenBank/DDBJ databases">
        <title>Massilia sp. genome.</title>
        <authorList>
            <person name="Xu B."/>
            <person name="Dai L."/>
            <person name="Huang Z."/>
        </authorList>
    </citation>
    <scope>NUCLEOTIDE SEQUENCE [LARGE SCALE GENOMIC DNA]</scope>
    <source>
        <strain evidence="4">CFS-1</strain>
    </source>
</reference>
<dbReference type="RefSeq" id="WP_123069028.1">
    <property type="nucleotide sequence ID" value="NZ_JSAB01000068.1"/>
</dbReference>
<dbReference type="InterPro" id="IPR007492">
    <property type="entry name" value="LytTR_DNA-bd_dom"/>
</dbReference>
<evidence type="ECO:0000313" key="4">
    <source>
        <dbReference type="EMBL" id="RNF31234.1"/>
    </source>
</evidence>
<accession>A0A422QMH1</accession>
<feature type="domain" description="Response regulatory" evidence="2">
    <location>
        <begin position="4"/>
        <end position="115"/>
    </location>
</feature>
<dbReference type="PROSITE" id="PS50110">
    <property type="entry name" value="RESPONSE_REGULATORY"/>
    <property type="match status" value="1"/>
</dbReference>
<evidence type="ECO:0000256" key="1">
    <source>
        <dbReference type="PROSITE-ProRule" id="PRU00169"/>
    </source>
</evidence>
<sequence length="247" mass="27885">MTKTVFFAEDEPLARDVLRDAIYSHPGLRLVGEAADGASALERIGQLRPDVVFMDIQMPEMTGLEVLRRLDYLPQIVFTTAYDQYAVTAFELHAVDYLLKPFTRARFAASVARLLEGAEQQQDRAGLEDALARVESGPARLDRILVRDRGRIFPLAVGEIEYMKADSKYTVIVARGQHFLVRIGISELETQLDPQRFIRVHRSALVNLDFVESMRADEQSQLQIFMRDGACIGANREASKLLRDMAI</sequence>
<dbReference type="Proteomes" id="UP000283254">
    <property type="component" value="Unassembled WGS sequence"/>
</dbReference>
<evidence type="ECO:0000259" key="3">
    <source>
        <dbReference type="PROSITE" id="PS50930"/>
    </source>
</evidence>
<feature type="domain" description="HTH LytTR-type" evidence="3">
    <location>
        <begin position="144"/>
        <end position="247"/>
    </location>
</feature>
<dbReference type="InterPro" id="IPR001789">
    <property type="entry name" value="Sig_transdc_resp-reg_receiver"/>
</dbReference>
<dbReference type="OrthoDB" id="8889669at2"/>
<keyword evidence="5" id="KW-1185">Reference proteome</keyword>
<name>A0A422QMH1_9BURK</name>
<proteinExistence type="predicted"/>
<dbReference type="SMART" id="SM00448">
    <property type="entry name" value="REC"/>
    <property type="match status" value="1"/>
</dbReference>
<dbReference type="Pfam" id="PF04397">
    <property type="entry name" value="LytTR"/>
    <property type="match status" value="1"/>
</dbReference>